<evidence type="ECO:0000256" key="1">
    <source>
        <dbReference type="SAM" id="Phobius"/>
    </source>
</evidence>
<feature type="transmembrane region" description="Helical" evidence="1">
    <location>
        <begin position="257"/>
        <end position="274"/>
    </location>
</feature>
<protein>
    <recommendedName>
        <fullName evidence="4">Transmembrane protein</fullName>
    </recommendedName>
</protein>
<keyword evidence="1" id="KW-0472">Membrane</keyword>
<proteinExistence type="predicted"/>
<feature type="transmembrane region" description="Helical" evidence="1">
    <location>
        <begin position="329"/>
        <end position="351"/>
    </location>
</feature>
<feature type="transmembrane region" description="Helical" evidence="1">
    <location>
        <begin position="231"/>
        <end position="250"/>
    </location>
</feature>
<feature type="transmembrane region" description="Helical" evidence="1">
    <location>
        <begin position="156"/>
        <end position="175"/>
    </location>
</feature>
<feature type="transmembrane region" description="Helical" evidence="1">
    <location>
        <begin position="132"/>
        <end position="150"/>
    </location>
</feature>
<evidence type="ECO:0000313" key="3">
    <source>
        <dbReference type="Proteomes" id="UP000181962"/>
    </source>
</evidence>
<keyword evidence="1" id="KW-1133">Transmembrane helix</keyword>
<dbReference type="EMBL" id="CP017637">
    <property type="protein sequence ID" value="APG10458.1"/>
    <property type="molecule type" value="Genomic_DNA"/>
</dbReference>
<name>A0A1L3FAZ6_BRAJP</name>
<feature type="transmembrane region" description="Helical" evidence="1">
    <location>
        <begin position="75"/>
        <end position="95"/>
    </location>
</feature>
<dbReference type="AlphaFoldDB" id="A0A1L3FAZ6"/>
<feature type="transmembrane region" description="Helical" evidence="1">
    <location>
        <begin position="304"/>
        <end position="323"/>
    </location>
</feature>
<reference evidence="2 3" key="1">
    <citation type="submission" date="2016-11" db="EMBL/GenBank/DDBJ databases">
        <title>Complete Genome Sequence of Bradyrhizobium sp. strain J5, an isolated from soybean nodule in Hokkaido.</title>
        <authorList>
            <person name="Kanehara K."/>
        </authorList>
    </citation>
    <scope>NUCLEOTIDE SEQUENCE [LARGE SCALE GENOMIC DNA]</scope>
    <source>
        <strain evidence="2 3">J5</strain>
    </source>
</reference>
<accession>A0A1L3FAZ6</accession>
<evidence type="ECO:0008006" key="4">
    <source>
        <dbReference type="Google" id="ProtNLM"/>
    </source>
</evidence>
<feature type="transmembrane region" description="Helical" evidence="1">
    <location>
        <begin position="433"/>
        <end position="450"/>
    </location>
</feature>
<gene>
    <name evidence="2" type="ORF">BKD09_19190</name>
</gene>
<organism evidence="2 3">
    <name type="scientific">Bradyrhizobium japonicum</name>
    <dbReference type="NCBI Taxonomy" id="375"/>
    <lineage>
        <taxon>Bacteria</taxon>
        <taxon>Pseudomonadati</taxon>
        <taxon>Pseudomonadota</taxon>
        <taxon>Alphaproteobacteria</taxon>
        <taxon>Hyphomicrobiales</taxon>
        <taxon>Nitrobacteraceae</taxon>
        <taxon>Bradyrhizobium</taxon>
    </lineage>
</organism>
<evidence type="ECO:0000313" key="2">
    <source>
        <dbReference type="EMBL" id="APG10458.1"/>
    </source>
</evidence>
<feature type="transmembrane region" description="Helical" evidence="1">
    <location>
        <begin position="187"/>
        <end position="211"/>
    </location>
</feature>
<feature type="transmembrane region" description="Helical" evidence="1">
    <location>
        <begin position="107"/>
        <end position="127"/>
    </location>
</feature>
<dbReference type="Proteomes" id="UP000181962">
    <property type="component" value="Chromosome"/>
</dbReference>
<sequence>MRRLCYSTFMNKVPEALAPDGEPFVVEGYYDGVPYRFVDGTAIDAVVRGEVVRFESFEEFVQPSAKPGARYRGGFVFAAQICVCWVSAFFVRIYYSYILDVHPPAFGQAASLIQILPFVCLGFVFLFARISFGYFACYFFFSVLLTYVTLTEATSSWEMLAAAAALFLPAMFLPLRRPPVPELSVGLLRKLLIGALALSAVVLIAAAQYHFKFVSYENIYLHRSGIVLPTPLAYLMGIVTGALLPFTFACFAFSRRWLGAGAALALLFLGYPIMLTKMNLLAPAWMLFLLLLSTRNGPRATVMLSLLIPMVVGLLSISLVLVPGLPDDYLPIFGLFNFRLIAVPAISIDLYDRFFATHPLTYFCQVSFLKPFLHCPYSEQLGVVLEREYRFGTLNASLFATEGIASVGPRLAPLSVFGCGLVLAFGNACSSRLPARFVIVSGGMAVLALLNVPLSTALLTSGLGTLFLLWLVMPRAYFDRPASGPC</sequence>
<keyword evidence="1" id="KW-0812">Transmembrane</keyword>